<keyword evidence="1" id="KW-0378">Hydrolase</keyword>
<organism evidence="3 4">
    <name type="scientific">Blautia hominis</name>
    <dbReference type="NCBI Taxonomy" id="2025493"/>
    <lineage>
        <taxon>Bacteria</taxon>
        <taxon>Bacillati</taxon>
        <taxon>Bacillota</taxon>
        <taxon>Clostridia</taxon>
        <taxon>Lachnospirales</taxon>
        <taxon>Lachnospiraceae</taxon>
        <taxon>Blautia</taxon>
    </lineage>
</organism>
<reference evidence="3 4" key="1">
    <citation type="submission" date="2024-04" db="EMBL/GenBank/DDBJ databases">
        <title>Defined microbial consortia suppress multidrug-resistant proinflammatory Enterobacteriaceae via ecological control.</title>
        <authorList>
            <person name="Furuichi M."/>
            <person name="Kawaguchi T."/>
            <person name="Pust M."/>
            <person name="Yasuma K."/>
            <person name="Plichta D."/>
            <person name="Hasegawa N."/>
            <person name="Ohya T."/>
            <person name="Bhattarai S."/>
            <person name="Sasajima S."/>
            <person name="Aoto Y."/>
            <person name="Tuganbaev T."/>
            <person name="Yaginuma M."/>
            <person name="Ueda M."/>
            <person name="Okahashi N."/>
            <person name="Amafuji K."/>
            <person name="Kiridooshi Y."/>
            <person name="Sugita K."/>
            <person name="Strazar M."/>
            <person name="Skelly A."/>
            <person name="Suda W."/>
            <person name="Hattori M."/>
            <person name="Nakamoto N."/>
            <person name="Caballero S."/>
            <person name="Norman J."/>
            <person name="Olle B."/>
            <person name="Tanoue T."/>
            <person name="Arita M."/>
            <person name="Bucci V."/>
            <person name="Atarashi K."/>
            <person name="Xavier R."/>
            <person name="Honda K."/>
        </authorList>
    </citation>
    <scope>NUCLEOTIDE SEQUENCE [LARGE SCALE GENOMIC DNA]</scope>
    <source>
        <strain evidence="4">k04-0078-D8-1</strain>
    </source>
</reference>
<feature type="region of interest" description="Disordered" evidence="2">
    <location>
        <begin position="42"/>
        <end position="72"/>
    </location>
</feature>
<protein>
    <recommendedName>
        <fullName evidence="5">Sortase B</fullName>
    </recommendedName>
</protein>
<evidence type="ECO:0000256" key="2">
    <source>
        <dbReference type="SAM" id="MobiDB-lite"/>
    </source>
</evidence>
<evidence type="ECO:0000313" key="3">
    <source>
        <dbReference type="EMBL" id="GAA6408615.1"/>
    </source>
</evidence>
<evidence type="ECO:0000256" key="1">
    <source>
        <dbReference type="ARBA" id="ARBA00022801"/>
    </source>
</evidence>
<dbReference type="SUPFAM" id="SSF63817">
    <property type="entry name" value="Sortase"/>
    <property type="match status" value="1"/>
</dbReference>
<name>A0ABQ0BAX3_9FIRM</name>
<dbReference type="Gene3D" id="2.40.260.10">
    <property type="entry name" value="Sortase"/>
    <property type="match status" value="1"/>
</dbReference>
<sequence length="265" mass="31012">MEKKRRSKLFWVFLIIFLAAAAFAVYYYTSQQKKEEVYDKLKENNKKTEEPEVKEEPKPEPEQEQEVEAEPEPVDIPIDFAELRKMNPEIYAWIRIPGTEVDYPIVQRPEDDAYYLDHTIEGEAGLPGSIYTESLNKQDFTDKNTVIYGHNMKDNTMFGSLKDYKDSAYMDEHSEVYIYTPEHIFTYKIFAAVTYDSRHIMVAFDFNQDEQYQAYLDSLSQVRNMASYINTDIPVTTADRIITMSTCNGNNDQRFLVEAVLIDEK</sequence>
<keyword evidence="4" id="KW-1185">Reference proteome</keyword>
<dbReference type="NCBIfam" id="TIGR03064">
    <property type="entry name" value="sortase_srtB"/>
    <property type="match status" value="1"/>
</dbReference>
<dbReference type="InterPro" id="IPR005754">
    <property type="entry name" value="Sortase"/>
</dbReference>
<dbReference type="InterPro" id="IPR023365">
    <property type="entry name" value="Sortase_dom-sf"/>
</dbReference>
<accession>A0ABQ0BAX3</accession>
<comment type="caution">
    <text evidence="3">The sequence shown here is derived from an EMBL/GenBank/DDBJ whole genome shotgun (WGS) entry which is preliminary data.</text>
</comment>
<evidence type="ECO:0000313" key="4">
    <source>
        <dbReference type="Proteomes" id="UP001600943"/>
    </source>
</evidence>
<feature type="compositionally biased region" description="Acidic residues" evidence="2">
    <location>
        <begin position="62"/>
        <end position="72"/>
    </location>
</feature>
<dbReference type="RefSeq" id="WP_390405904.1">
    <property type="nucleotide sequence ID" value="NZ_BAABYW010000001.1"/>
</dbReference>
<dbReference type="CDD" id="cd05826">
    <property type="entry name" value="Sortase_B"/>
    <property type="match status" value="1"/>
</dbReference>
<dbReference type="EMBL" id="BAABYW010000001">
    <property type="protein sequence ID" value="GAA6408615.1"/>
    <property type="molecule type" value="Genomic_DNA"/>
</dbReference>
<proteinExistence type="predicted"/>
<dbReference type="Proteomes" id="UP001600943">
    <property type="component" value="Unassembled WGS sequence"/>
</dbReference>
<feature type="compositionally biased region" description="Basic and acidic residues" evidence="2">
    <location>
        <begin position="42"/>
        <end position="61"/>
    </location>
</feature>
<dbReference type="InterPro" id="IPR009835">
    <property type="entry name" value="SrtB"/>
</dbReference>
<dbReference type="Pfam" id="PF04203">
    <property type="entry name" value="Sortase"/>
    <property type="match status" value="1"/>
</dbReference>
<evidence type="ECO:0008006" key="5">
    <source>
        <dbReference type="Google" id="ProtNLM"/>
    </source>
</evidence>
<gene>
    <name evidence="3" type="ORF">K040078D81_27320</name>
</gene>